<dbReference type="FunFam" id="3.40.50.150:FF:000147">
    <property type="entry name" value="Caffeoyl-CoA O-methyltransferase 1"/>
    <property type="match status" value="1"/>
</dbReference>
<feature type="domain" description="Poly A polymerase head" evidence="13">
    <location>
        <begin position="352"/>
        <end position="489"/>
    </location>
</feature>
<dbReference type="GO" id="GO:0003723">
    <property type="term" value="F:RNA binding"/>
    <property type="evidence" value="ECO:0007669"/>
    <property type="project" value="UniProtKB-KW"/>
</dbReference>
<evidence type="ECO:0000256" key="9">
    <source>
        <dbReference type="ARBA" id="ARBA00022884"/>
    </source>
</evidence>
<evidence type="ECO:0000256" key="4">
    <source>
        <dbReference type="ARBA" id="ARBA00022603"/>
    </source>
</evidence>
<dbReference type="GO" id="GO:0032259">
    <property type="term" value="P:methylation"/>
    <property type="evidence" value="ECO:0007669"/>
    <property type="project" value="UniProtKB-KW"/>
</dbReference>
<keyword evidence="8" id="KW-0438">Lignin biosynthesis</keyword>
<evidence type="ECO:0000256" key="7">
    <source>
        <dbReference type="ARBA" id="ARBA00022723"/>
    </source>
</evidence>
<dbReference type="GO" id="GO:0052929">
    <property type="term" value="F:ATP:3'-cytidine-cytidine-tRNA adenylyltransferase activity"/>
    <property type="evidence" value="ECO:0007669"/>
    <property type="project" value="TreeGrafter"/>
</dbReference>
<dbReference type="GO" id="GO:0052927">
    <property type="term" value="F:CC tRNA cytidylyltransferase activity"/>
    <property type="evidence" value="ECO:0007669"/>
    <property type="project" value="TreeGrafter"/>
</dbReference>
<sequence length="825" mass="93746">MAATGETQPAKHQEVGHKSLLQSDALYQYILETSVYPREPQSMKELREVTAKHPWNLMTTSADEGQFLNMLLKLINAKNTMEIGVYTGYSLLSTALALPDDGKILALDINRENYEIGLPIIEKAGVAHKIDFKEGPALPLLDQMVNDVKFHGSFDFIFVDADKDNYLNYHKRLIDLVKIGGVIGYDNTLWNGSLVAPPDAPLRKYVRYYRDFVLELNKALAVDPRVEICQLPVGDGITLCRPRKILHGSMAKISEKIAQLGWFCGSSITTAITGRTFIPACKTTVKLKNPRFLFPRTQPLYRCCRAMSKSKGTLSSPSLLVVRENINLTDEERQIFERLLQVVRHFNLETQLRVAGGWVRDKLLGKECYDIDVALDNMLGKEFCEKVNDYLIHAGEETQGVGVIQSNPDQSKHLETARMCLFDVWIDFVNLRSEDYTENSRIPTMEFGSAEQDAYRRDLTINSLFYNINTCSVEDFTGRGLDDLKSGKIVTPLPPKETFLDDPLRVLRAIRFCARFEFEMVEELKVAAADNDVKCAIADKISRERIGHEIDLMVSGNQPVKAIACISNLGLFWIVFTLPPNFEPPISEELDRICVSYMDEAWTLMHGIGSCTFSDEQRRLYLYAALFLPLRKTIYGDNKKRIVSAVNYIYRNSLKLKGSDADNVIRLHNAVEKFSSLIPLVVSNEGMQPAEVDWKSDMIDVPVSLKLRILLGLLLRDIKDFWRAALMLSILLNKGSSVERVVDNVRLFKKVEEEILKLSLEKVWEVKPLINGRDIMKVLEVKNGGPVVSEWQQKVVEWQLAYPSGNMQECIDWMMRQKQLNHPTT</sequence>
<dbReference type="Gene3D" id="3.30.460.10">
    <property type="entry name" value="Beta Polymerase, domain 2"/>
    <property type="match status" value="1"/>
</dbReference>
<comment type="caution">
    <text evidence="14">The sequence shown here is derived from an EMBL/GenBank/DDBJ whole genome shotgun (WGS) entry which is preliminary data.</text>
</comment>
<reference evidence="14 15" key="1">
    <citation type="journal article" date="2016" name="Sci. Rep.">
        <title>The genome sequence of the outbreeding globe artichoke constructed de novo incorporating a phase-aware low-pass sequencing strategy of F1 progeny.</title>
        <authorList>
            <person name="Scaglione D."/>
            <person name="Reyes-Chin-Wo S."/>
            <person name="Acquadro A."/>
            <person name="Froenicke L."/>
            <person name="Portis E."/>
            <person name="Beitel C."/>
            <person name="Tirone M."/>
            <person name="Mauro R."/>
            <person name="Lo Monaco A."/>
            <person name="Mauromicale G."/>
            <person name="Faccioli P."/>
            <person name="Cattivelli L."/>
            <person name="Rieseberg L."/>
            <person name="Michelmore R."/>
            <person name="Lanteri S."/>
        </authorList>
    </citation>
    <scope>NUCLEOTIDE SEQUENCE [LARGE SCALE GENOMIC DNA]</scope>
    <source>
        <strain evidence="14">2C</strain>
    </source>
</reference>
<keyword evidence="6" id="KW-0949">S-adenosyl-L-methionine</keyword>
<dbReference type="FunFam" id="3.30.460.10:FF:000019">
    <property type="entry name" value="tRNA nucleotidyltransferase cca2"/>
    <property type="match status" value="1"/>
</dbReference>
<evidence type="ECO:0000256" key="3">
    <source>
        <dbReference type="ARBA" id="ARBA00012165"/>
    </source>
</evidence>
<dbReference type="PROSITE" id="PS51682">
    <property type="entry name" value="SAM_OMT_I"/>
    <property type="match status" value="1"/>
</dbReference>
<dbReference type="GO" id="GO:0042409">
    <property type="term" value="F:caffeoyl-CoA O-methyltransferase activity"/>
    <property type="evidence" value="ECO:0007669"/>
    <property type="project" value="UniProtKB-EC"/>
</dbReference>
<evidence type="ECO:0000256" key="5">
    <source>
        <dbReference type="ARBA" id="ARBA00022679"/>
    </source>
</evidence>
<keyword evidence="4" id="KW-0489">Methyltransferase</keyword>
<dbReference type="Gramene" id="KVI09002">
    <property type="protein sequence ID" value="KVI09002"/>
    <property type="gene ID" value="Ccrd_012621"/>
</dbReference>
<evidence type="ECO:0000256" key="12">
    <source>
        <dbReference type="RuleBase" id="RU003953"/>
    </source>
</evidence>
<evidence type="ECO:0000256" key="11">
    <source>
        <dbReference type="ARBA" id="ARBA00071899"/>
    </source>
</evidence>
<organism evidence="14 15">
    <name type="scientific">Cynara cardunculus var. scolymus</name>
    <name type="common">Globe artichoke</name>
    <name type="synonym">Cynara scolymus</name>
    <dbReference type="NCBI Taxonomy" id="59895"/>
    <lineage>
        <taxon>Eukaryota</taxon>
        <taxon>Viridiplantae</taxon>
        <taxon>Streptophyta</taxon>
        <taxon>Embryophyta</taxon>
        <taxon>Tracheophyta</taxon>
        <taxon>Spermatophyta</taxon>
        <taxon>Magnoliopsida</taxon>
        <taxon>eudicotyledons</taxon>
        <taxon>Gunneridae</taxon>
        <taxon>Pentapetalae</taxon>
        <taxon>asterids</taxon>
        <taxon>campanulids</taxon>
        <taxon>Asterales</taxon>
        <taxon>Asteraceae</taxon>
        <taxon>Carduoideae</taxon>
        <taxon>Cardueae</taxon>
        <taxon>Carduinae</taxon>
        <taxon>Cynara</taxon>
    </lineage>
</organism>
<dbReference type="GO" id="GO:0007623">
    <property type="term" value="P:circadian rhythm"/>
    <property type="evidence" value="ECO:0007669"/>
    <property type="project" value="UniProtKB-ARBA"/>
</dbReference>
<evidence type="ECO:0000313" key="14">
    <source>
        <dbReference type="EMBL" id="KVI09002.1"/>
    </source>
</evidence>
<dbReference type="PANTHER" id="PTHR13734">
    <property type="entry name" value="TRNA-NUCLEOTIDYLTRANSFERASE"/>
    <property type="match status" value="1"/>
</dbReference>
<keyword evidence="15" id="KW-1185">Reference proteome</keyword>
<dbReference type="Gene3D" id="3.40.50.150">
    <property type="entry name" value="Vaccinia Virus protein VP39"/>
    <property type="match status" value="1"/>
</dbReference>
<dbReference type="Proteomes" id="UP000243975">
    <property type="component" value="Unassembled WGS sequence"/>
</dbReference>
<dbReference type="GO" id="GO:0001680">
    <property type="term" value="P:tRNA 3'-terminal CCA addition"/>
    <property type="evidence" value="ECO:0007669"/>
    <property type="project" value="UniProtKB-ARBA"/>
</dbReference>
<dbReference type="GO" id="GO:0009809">
    <property type="term" value="P:lignin biosynthetic process"/>
    <property type="evidence" value="ECO:0007669"/>
    <property type="project" value="UniProtKB-KW"/>
</dbReference>
<dbReference type="InterPro" id="IPR043519">
    <property type="entry name" value="NT_sf"/>
</dbReference>
<evidence type="ECO:0000256" key="1">
    <source>
        <dbReference type="ARBA" id="ARBA00004928"/>
    </source>
</evidence>
<dbReference type="EC" id="2.1.1.104" evidence="3"/>
<comment type="similarity">
    <text evidence="2 12">Belongs to the tRNA nucleotidyltransferase/poly(A) polymerase family.</text>
</comment>
<dbReference type="EMBL" id="LEKV01001075">
    <property type="protein sequence ID" value="KVI09002.1"/>
    <property type="molecule type" value="Genomic_DNA"/>
</dbReference>
<dbReference type="InterPro" id="IPR002646">
    <property type="entry name" value="PolA_pol_head_dom"/>
</dbReference>
<dbReference type="InterPro" id="IPR029063">
    <property type="entry name" value="SAM-dependent_MTases_sf"/>
</dbReference>
<dbReference type="SUPFAM" id="SSF53335">
    <property type="entry name" value="S-adenosyl-L-methionine-dependent methyltransferases"/>
    <property type="match status" value="1"/>
</dbReference>
<evidence type="ECO:0000259" key="13">
    <source>
        <dbReference type="Pfam" id="PF01743"/>
    </source>
</evidence>
<dbReference type="Gene3D" id="1.10.3090.10">
    <property type="entry name" value="cca-adding enzyme, domain 2"/>
    <property type="match status" value="1"/>
</dbReference>
<evidence type="ECO:0000256" key="2">
    <source>
        <dbReference type="ARBA" id="ARBA00007265"/>
    </source>
</evidence>
<name>A0A118K5G1_CYNCS</name>
<comment type="pathway">
    <text evidence="1">Aromatic compound metabolism; phenylpropanoid biosynthesis.</text>
</comment>
<dbReference type="PANTHER" id="PTHR13734:SF5">
    <property type="entry name" value="CCA TRNA NUCLEOTIDYLTRANSFERASE, MITOCHONDRIAL"/>
    <property type="match status" value="1"/>
</dbReference>
<evidence type="ECO:0000256" key="10">
    <source>
        <dbReference type="ARBA" id="ARBA00023453"/>
    </source>
</evidence>
<dbReference type="GO" id="GO:0005739">
    <property type="term" value="C:mitochondrion"/>
    <property type="evidence" value="ECO:0007669"/>
    <property type="project" value="UniProtKB-ARBA"/>
</dbReference>
<keyword evidence="9 12" id="KW-0694">RNA-binding</keyword>
<dbReference type="GO" id="GO:0046872">
    <property type="term" value="F:metal ion binding"/>
    <property type="evidence" value="ECO:0007669"/>
    <property type="project" value="UniProtKB-KW"/>
</dbReference>
<comment type="similarity">
    <text evidence="10">Belongs to the class I-like SAM-binding methyltransferase superfamily. Cation-dependent O-methyltransferase family.</text>
</comment>
<keyword evidence="7" id="KW-0479">Metal-binding</keyword>
<dbReference type="Pfam" id="PF01596">
    <property type="entry name" value="Methyltransf_3"/>
    <property type="match status" value="1"/>
</dbReference>
<gene>
    <name evidence="14" type="ORF">Ccrd_012621</name>
</gene>
<dbReference type="SUPFAM" id="SSF81301">
    <property type="entry name" value="Nucleotidyltransferase"/>
    <property type="match status" value="1"/>
</dbReference>
<dbReference type="Pfam" id="PF01743">
    <property type="entry name" value="PolyA_pol"/>
    <property type="match status" value="1"/>
</dbReference>
<dbReference type="UniPathway" id="UPA00711"/>
<dbReference type="SUPFAM" id="SSF81891">
    <property type="entry name" value="Poly A polymerase C-terminal region-like"/>
    <property type="match status" value="1"/>
</dbReference>
<dbReference type="STRING" id="59895.A0A118K5G1"/>
<proteinExistence type="inferred from homology"/>
<protein>
    <recommendedName>
        <fullName evidence="11">Caffeoyl-CoA O-methyltransferase</fullName>
        <ecNumber evidence="3">2.1.1.104</ecNumber>
    </recommendedName>
</protein>
<dbReference type="CDD" id="cd05398">
    <property type="entry name" value="NT_ClassII-CCAase"/>
    <property type="match status" value="1"/>
</dbReference>
<dbReference type="InterPro" id="IPR002935">
    <property type="entry name" value="SAM_O-MeTrfase"/>
</dbReference>
<evidence type="ECO:0000313" key="15">
    <source>
        <dbReference type="Proteomes" id="UP000243975"/>
    </source>
</evidence>
<keyword evidence="5 12" id="KW-0808">Transferase</keyword>
<dbReference type="AlphaFoldDB" id="A0A118K5G1"/>
<evidence type="ECO:0000256" key="8">
    <source>
        <dbReference type="ARBA" id="ARBA00022733"/>
    </source>
</evidence>
<evidence type="ECO:0000256" key="6">
    <source>
        <dbReference type="ARBA" id="ARBA00022691"/>
    </source>
</evidence>
<accession>A0A118K5G1</accession>